<comment type="caution">
    <text evidence="2">The sequence shown here is derived from an EMBL/GenBank/DDBJ whole genome shotgun (WGS) entry which is preliminary data.</text>
</comment>
<proteinExistence type="predicted"/>
<name>A0AAV7UWI1_PLEWA</name>
<dbReference type="AlphaFoldDB" id="A0AAV7UWI1"/>
<evidence type="ECO:0000313" key="2">
    <source>
        <dbReference type="EMBL" id="KAJ1192017.1"/>
    </source>
</evidence>
<organism evidence="2 3">
    <name type="scientific">Pleurodeles waltl</name>
    <name type="common">Iberian ribbed newt</name>
    <dbReference type="NCBI Taxonomy" id="8319"/>
    <lineage>
        <taxon>Eukaryota</taxon>
        <taxon>Metazoa</taxon>
        <taxon>Chordata</taxon>
        <taxon>Craniata</taxon>
        <taxon>Vertebrata</taxon>
        <taxon>Euteleostomi</taxon>
        <taxon>Amphibia</taxon>
        <taxon>Batrachia</taxon>
        <taxon>Caudata</taxon>
        <taxon>Salamandroidea</taxon>
        <taxon>Salamandridae</taxon>
        <taxon>Pleurodelinae</taxon>
        <taxon>Pleurodeles</taxon>
    </lineage>
</organism>
<protein>
    <submittedName>
        <fullName evidence="2">Uncharacterized protein</fullName>
    </submittedName>
</protein>
<evidence type="ECO:0000313" key="3">
    <source>
        <dbReference type="Proteomes" id="UP001066276"/>
    </source>
</evidence>
<dbReference type="EMBL" id="JANPWB010000004">
    <property type="protein sequence ID" value="KAJ1192017.1"/>
    <property type="molecule type" value="Genomic_DNA"/>
</dbReference>
<feature type="region of interest" description="Disordered" evidence="1">
    <location>
        <begin position="1"/>
        <end position="48"/>
    </location>
</feature>
<feature type="compositionally biased region" description="Low complexity" evidence="1">
    <location>
        <begin position="31"/>
        <end position="48"/>
    </location>
</feature>
<sequence>MPRLGVPASAELTTSRSLTALRPQAIRPDPRSSGTAPPRAAAGGPLSAPTGFRAARALVRLPAVQRSSSVLSCGDG</sequence>
<evidence type="ECO:0000256" key="1">
    <source>
        <dbReference type="SAM" id="MobiDB-lite"/>
    </source>
</evidence>
<gene>
    <name evidence="2" type="ORF">NDU88_001329</name>
</gene>
<reference evidence="2" key="1">
    <citation type="journal article" date="2022" name="bioRxiv">
        <title>Sequencing and chromosome-scale assembly of the giantPleurodeles waltlgenome.</title>
        <authorList>
            <person name="Brown T."/>
            <person name="Elewa A."/>
            <person name="Iarovenko S."/>
            <person name="Subramanian E."/>
            <person name="Araus A.J."/>
            <person name="Petzold A."/>
            <person name="Susuki M."/>
            <person name="Suzuki K.-i.T."/>
            <person name="Hayashi T."/>
            <person name="Toyoda A."/>
            <person name="Oliveira C."/>
            <person name="Osipova E."/>
            <person name="Leigh N.D."/>
            <person name="Simon A."/>
            <person name="Yun M.H."/>
        </authorList>
    </citation>
    <scope>NUCLEOTIDE SEQUENCE</scope>
    <source>
        <strain evidence="2">20211129_DDA</strain>
        <tissue evidence="2">Liver</tissue>
    </source>
</reference>
<keyword evidence="3" id="KW-1185">Reference proteome</keyword>
<accession>A0AAV7UWI1</accession>
<dbReference type="Proteomes" id="UP001066276">
    <property type="component" value="Chromosome 2_2"/>
</dbReference>